<accession>A0A2Z6GDR3</accession>
<reference evidence="1 2" key="1">
    <citation type="submission" date="2018-06" db="EMBL/GenBank/DDBJ databases">
        <title>OYT1 Genome Sequencing.</title>
        <authorList>
            <person name="Kato S."/>
            <person name="Itoh T."/>
            <person name="Ohkuma M."/>
        </authorList>
    </citation>
    <scope>NUCLEOTIDE SEQUENCE [LARGE SCALE GENOMIC DNA]</scope>
    <source>
        <strain evidence="1 2">OYT1</strain>
    </source>
</reference>
<evidence type="ECO:0000313" key="1">
    <source>
        <dbReference type="EMBL" id="BBE51492.1"/>
    </source>
</evidence>
<gene>
    <name evidence="1" type="ORF">OYT1_ch1966</name>
</gene>
<proteinExistence type="predicted"/>
<protein>
    <submittedName>
        <fullName evidence="1">Uncharacterized protein</fullName>
    </submittedName>
</protein>
<organism evidence="1 2">
    <name type="scientific">Ferriphaselus amnicola</name>
    <dbReference type="NCBI Taxonomy" id="1188319"/>
    <lineage>
        <taxon>Bacteria</taxon>
        <taxon>Pseudomonadati</taxon>
        <taxon>Pseudomonadota</taxon>
        <taxon>Betaproteobacteria</taxon>
        <taxon>Nitrosomonadales</taxon>
        <taxon>Gallionellaceae</taxon>
        <taxon>Ferriphaselus</taxon>
    </lineage>
</organism>
<sequence>MLGLLVVALPALLDGDLVLPSPIGAEGNGLLLGFSIFTGFTFC</sequence>
<dbReference type="EMBL" id="AP018738">
    <property type="protein sequence ID" value="BBE51492.1"/>
    <property type="molecule type" value="Genomic_DNA"/>
</dbReference>
<evidence type="ECO:0000313" key="2">
    <source>
        <dbReference type="Proteomes" id="UP000033070"/>
    </source>
</evidence>
<dbReference type="KEGG" id="fam:OYT1_ch1966"/>
<keyword evidence="2" id="KW-1185">Reference proteome</keyword>
<name>A0A2Z6GDR3_9PROT</name>
<dbReference type="AlphaFoldDB" id="A0A2Z6GDR3"/>
<dbReference type="Proteomes" id="UP000033070">
    <property type="component" value="Chromosome"/>
</dbReference>